<organism evidence="2 3">
    <name type="scientific">Deinococcus arboris</name>
    <dbReference type="NCBI Taxonomy" id="2682977"/>
    <lineage>
        <taxon>Bacteria</taxon>
        <taxon>Thermotogati</taxon>
        <taxon>Deinococcota</taxon>
        <taxon>Deinococci</taxon>
        <taxon>Deinococcales</taxon>
        <taxon>Deinococcaceae</taxon>
        <taxon>Deinococcus</taxon>
    </lineage>
</organism>
<proteinExistence type="predicted"/>
<gene>
    <name evidence="2" type="ORF">GO986_08115</name>
</gene>
<sequence>MHPASARLTCALAALLSLSACRPDTAGGRDLVSRTLFTATGAYDAQADQRERIPAGQRRTTWTERPPLDAEQVVVIYDSDARPLSWMLEIRAPRFTAQALAGEGAGRVQTPSGAALRPAATSRLADALILPAKGGMRVLTRGYVTQNEPALLPAFQRR</sequence>
<accession>A0A7C9HRH3</accession>
<reference evidence="2 3" key="1">
    <citation type="submission" date="2019-12" db="EMBL/GenBank/DDBJ databases">
        <title>Deinococcus sp. HMF7620 Genome sequencing and assembly.</title>
        <authorList>
            <person name="Kang H."/>
            <person name="Kim H."/>
            <person name="Joh K."/>
        </authorList>
    </citation>
    <scope>NUCLEOTIDE SEQUENCE [LARGE SCALE GENOMIC DNA]</scope>
    <source>
        <strain evidence="2 3">HMF7620</strain>
    </source>
</reference>
<dbReference type="PROSITE" id="PS51257">
    <property type="entry name" value="PROKAR_LIPOPROTEIN"/>
    <property type="match status" value="1"/>
</dbReference>
<dbReference type="EMBL" id="WQLB01000008">
    <property type="protein sequence ID" value="MVN86727.1"/>
    <property type="molecule type" value="Genomic_DNA"/>
</dbReference>
<evidence type="ECO:0000313" key="3">
    <source>
        <dbReference type="Proteomes" id="UP000483286"/>
    </source>
</evidence>
<protein>
    <submittedName>
        <fullName evidence="2">Uncharacterized protein</fullName>
    </submittedName>
</protein>
<comment type="caution">
    <text evidence="2">The sequence shown here is derived from an EMBL/GenBank/DDBJ whole genome shotgun (WGS) entry which is preliminary data.</text>
</comment>
<dbReference type="RefSeq" id="WP_157458775.1">
    <property type="nucleotide sequence ID" value="NZ_WQLB01000008.1"/>
</dbReference>
<evidence type="ECO:0000256" key="1">
    <source>
        <dbReference type="SAM" id="SignalP"/>
    </source>
</evidence>
<name>A0A7C9HRH3_9DEIO</name>
<feature type="signal peptide" evidence="1">
    <location>
        <begin position="1"/>
        <end position="26"/>
    </location>
</feature>
<keyword evidence="3" id="KW-1185">Reference proteome</keyword>
<evidence type="ECO:0000313" key="2">
    <source>
        <dbReference type="EMBL" id="MVN86727.1"/>
    </source>
</evidence>
<keyword evidence="1" id="KW-0732">Signal</keyword>
<dbReference type="AlphaFoldDB" id="A0A7C9HRH3"/>
<feature type="chain" id="PRO_5028964220" evidence="1">
    <location>
        <begin position="27"/>
        <end position="158"/>
    </location>
</feature>
<dbReference type="Proteomes" id="UP000483286">
    <property type="component" value="Unassembled WGS sequence"/>
</dbReference>